<accession>R9C7R4</accession>
<reference evidence="2 3" key="1">
    <citation type="submission" date="2013-03" db="EMBL/GenBank/DDBJ databases">
        <title>Whole genome shotgun sequencing of Clostridium sartagoforme AAU1.</title>
        <authorList>
            <person name="Joshi C.G."/>
            <person name="Duggirala S.M."/>
            <person name="Nathani N.M."/>
            <person name="Bhatt V.D."/>
            <person name="Patel A.K."/>
            <person name="Pandya P.R."/>
            <person name="KaPatel J.A."/>
        </authorList>
    </citation>
    <scope>NUCLEOTIDE SEQUENCE [LARGE SCALE GENOMIC DNA]</scope>
    <source>
        <strain evidence="2 3">AAU1</strain>
    </source>
</reference>
<evidence type="ECO:0000259" key="1">
    <source>
        <dbReference type="PROSITE" id="PS51186"/>
    </source>
</evidence>
<organism evidence="2 3">
    <name type="scientific">Clostridium sartagoforme AAU1</name>
    <dbReference type="NCBI Taxonomy" id="1202534"/>
    <lineage>
        <taxon>Bacteria</taxon>
        <taxon>Bacillati</taxon>
        <taxon>Bacillota</taxon>
        <taxon>Clostridia</taxon>
        <taxon>Eubacteriales</taxon>
        <taxon>Clostridiaceae</taxon>
        <taxon>Clostridium</taxon>
    </lineage>
</organism>
<dbReference type="Gene3D" id="3.40.630.30">
    <property type="match status" value="1"/>
</dbReference>
<dbReference type="OrthoDB" id="6382410at2"/>
<feature type="domain" description="N-acetyltransferase" evidence="1">
    <location>
        <begin position="1"/>
        <end position="160"/>
    </location>
</feature>
<proteinExistence type="predicted"/>
<dbReference type="InterPro" id="IPR000182">
    <property type="entry name" value="GNAT_dom"/>
</dbReference>
<keyword evidence="2" id="KW-0808">Transferase</keyword>
<dbReference type="PROSITE" id="PS51186">
    <property type="entry name" value="GNAT"/>
    <property type="match status" value="1"/>
</dbReference>
<evidence type="ECO:0000313" key="3">
    <source>
        <dbReference type="Proteomes" id="UP000013988"/>
    </source>
</evidence>
<gene>
    <name evidence="2" type="ORF">A500_10065</name>
</gene>
<dbReference type="InterPro" id="IPR016181">
    <property type="entry name" value="Acyl_CoA_acyltransferase"/>
</dbReference>
<protein>
    <submittedName>
        <fullName evidence="2">N-acetyltransferase GCN5</fullName>
    </submittedName>
</protein>
<dbReference type="CDD" id="cd04301">
    <property type="entry name" value="NAT_SF"/>
    <property type="match status" value="1"/>
</dbReference>
<comment type="caution">
    <text evidence="2">The sequence shown here is derived from an EMBL/GenBank/DDBJ whole genome shotgun (WGS) entry which is preliminary data.</text>
</comment>
<sequence length="160" mass="18778">MDIVNVTEDNIELFSKVLIESARWLESIGESMWKVQDLTVEELLKKYKISEMKLCYEDGKLVGVYILQWYDPIFWSKLKKNDSGILHKLALCRENNKMGYGKKLIESAELLCKKNGVSTLRLNCATLRPKLRNFYESVGFEMVDRVFIENVDQIRYKKLL</sequence>
<dbReference type="Proteomes" id="UP000013988">
    <property type="component" value="Unassembled WGS sequence"/>
</dbReference>
<dbReference type="SUPFAM" id="SSF55729">
    <property type="entry name" value="Acyl-CoA N-acyltransferases (Nat)"/>
    <property type="match status" value="1"/>
</dbReference>
<keyword evidence="3" id="KW-1185">Reference proteome</keyword>
<dbReference type="EMBL" id="ASRV01000125">
    <property type="protein sequence ID" value="EOR25404.1"/>
    <property type="molecule type" value="Genomic_DNA"/>
</dbReference>
<dbReference type="PATRIC" id="fig|1202534.3.peg.2003"/>
<evidence type="ECO:0000313" key="2">
    <source>
        <dbReference type="EMBL" id="EOR25404.1"/>
    </source>
</evidence>
<dbReference type="GO" id="GO:0016747">
    <property type="term" value="F:acyltransferase activity, transferring groups other than amino-acyl groups"/>
    <property type="evidence" value="ECO:0007669"/>
    <property type="project" value="InterPro"/>
</dbReference>
<name>R9C7R4_9CLOT</name>
<dbReference type="AlphaFoldDB" id="R9C7R4"/>
<dbReference type="Pfam" id="PF00583">
    <property type="entry name" value="Acetyltransf_1"/>
    <property type="match status" value="1"/>
</dbReference>